<feature type="region of interest" description="Disordered" evidence="1">
    <location>
        <begin position="1"/>
        <end position="40"/>
    </location>
</feature>
<sequence>MSETLNSSPDSSTSVSPASRPPLTHVPLSSTPLPELDLAAGPWPGTRRQVGELTLHVRHIAGADTTRTRSVPAVYVHGLGGSSTNWTDLGRLLAPHAPGHAVDLPGFGLSEPRDGFSFSLSAHAEVLAGYLAEHTEAPVHLIGNSMGGAISMLVAARRPELVRTLTLISPAVPDRRPDPRRLADPRLALAYLPLIGKRVRRTLAAMTPRQRAEQVLRLCFADPTSVPDHRFEEFVEEHGARAAHDWAERAMALSALEIFRTWFARGTESLWSVAPRIGAPTLVVWGTHDRVISVRRAPRTARLIPRARLFVLPRTGHVAQMERPTTVAKAVLGMWESVEAGRW</sequence>
<dbReference type="AlphaFoldDB" id="A0A837DAQ1"/>
<dbReference type="RefSeq" id="WP_012796173.1">
    <property type="nucleotide sequence ID" value="NZ_CALJZO010000016.1"/>
</dbReference>
<dbReference type="Pfam" id="PF00561">
    <property type="entry name" value="Abhydrolase_1"/>
    <property type="match status" value="1"/>
</dbReference>
<dbReference type="PANTHER" id="PTHR46438:SF11">
    <property type="entry name" value="LIPASE-RELATED"/>
    <property type="match status" value="1"/>
</dbReference>
<evidence type="ECO:0000313" key="4">
    <source>
        <dbReference type="Proteomes" id="UP000030848"/>
    </source>
</evidence>
<dbReference type="GO" id="GO:0016787">
    <property type="term" value="F:hydrolase activity"/>
    <property type="evidence" value="ECO:0007669"/>
    <property type="project" value="UniProtKB-KW"/>
</dbReference>
<reference evidence="3 4" key="1">
    <citation type="submission" date="2014-10" db="EMBL/GenBank/DDBJ databases">
        <title>Genome sequence of Micropolyspora internatus JCM3315.</title>
        <authorList>
            <person name="Shin S.-K."/>
            <person name="Yi H."/>
        </authorList>
    </citation>
    <scope>NUCLEOTIDE SEQUENCE [LARGE SCALE GENOMIC DNA]</scope>
    <source>
        <strain evidence="3 4">JCM 3315</strain>
    </source>
</reference>
<accession>A0A837DAQ1</accession>
<feature type="domain" description="AB hydrolase-1" evidence="2">
    <location>
        <begin position="74"/>
        <end position="324"/>
    </location>
</feature>
<gene>
    <name evidence="3" type="ORF">MINT15_22630</name>
</gene>
<proteinExistence type="predicted"/>
<dbReference type="SUPFAM" id="SSF53474">
    <property type="entry name" value="alpha/beta-Hydrolases"/>
    <property type="match status" value="1"/>
</dbReference>
<protein>
    <submittedName>
        <fullName evidence="3">Hydrolase</fullName>
    </submittedName>
</protein>
<evidence type="ECO:0000313" key="3">
    <source>
        <dbReference type="EMBL" id="KHF43958.1"/>
    </source>
</evidence>
<comment type="caution">
    <text evidence="3">The sequence shown here is derived from an EMBL/GenBank/DDBJ whole genome shotgun (WGS) entry which is preliminary data.</text>
</comment>
<feature type="compositionally biased region" description="Low complexity" evidence="1">
    <location>
        <begin position="7"/>
        <end position="22"/>
    </location>
</feature>
<dbReference type="InterPro" id="IPR000073">
    <property type="entry name" value="AB_hydrolase_1"/>
</dbReference>
<name>A0A837DAQ1_9PSEU</name>
<organism evidence="3 4">
    <name type="scientific">Saccharomonospora viridis</name>
    <dbReference type="NCBI Taxonomy" id="1852"/>
    <lineage>
        <taxon>Bacteria</taxon>
        <taxon>Bacillati</taxon>
        <taxon>Actinomycetota</taxon>
        <taxon>Actinomycetes</taxon>
        <taxon>Pseudonocardiales</taxon>
        <taxon>Pseudonocardiaceae</taxon>
        <taxon>Saccharomonospora</taxon>
    </lineage>
</organism>
<dbReference type="Gene3D" id="3.40.50.1820">
    <property type="entry name" value="alpha/beta hydrolase"/>
    <property type="match status" value="1"/>
</dbReference>
<dbReference type="OrthoDB" id="9801162at2"/>
<dbReference type="PRINTS" id="PR00111">
    <property type="entry name" value="ABHYDROLASE"/>
</dbReference>
<dbReference type="PANTHER" id="PTHR46438">
    <property type="entry name" value="ALPHA/BETA-HYDROLASES SUPERFAMILY PROTEIN"/>
    <property type="match status" value="1"/>
</dbReference>
<dbReference type="OMA" id="YTLGGQH"/>
<dbReference type="Proteomes" id="UP000030848">
    <property type="component" value="Unassembled WGS sequence"/>
</dbReference>
<evidence type="ECO:0000259" key="2">
    <source>
        <dbReference type="Pfam" id="PF00561"/>
    </source>
</evidence>
<dbReference type="InterPro" id="IPR029058">
    <property type="entry name" value="AB_hydrolase_fold"/>
</dbReference>
<evidence type="ECO:0000256" key="1">
    <source>
        <dbReference type="SAM" id="MobiDB-lite"/>
    </source>
</evidence>
<dbReference type="EMBL" id="JRZE01000004">
    <property type="protein sequence ID" value="KHF43958.1"/>
    <property type="molecule type" value="Genomic_DNA"/>
</dbReference>
<keyword evidence="3" id="KW-0378">Hydrolase</keyword>